<dbReference type="Pfam" id="PF02397">
    <property type="entry name" value="Bac_transf"/>
    <property type="match status" value="1"/>
</dbReference>
<evidence type="ECO:0000256" key="2">
    <source>
        <dbReference type="SAM" id="Phobius"/>
    </source>
</evidence>
<gene>
    <name evidence="4" type="ORF">IEO70_04540</name>
</gene>
<protein>
    <submittedName>
        <fullName evidence="4">Sugar transferase</fullName>
    </submittedName>
</protein>
<accession>A0A927CUC5</accession>
<proteinExistence type="inferred from homology"/>
<dbReference type="AlphaFoldDB" id="A0A927CUC5"/>
<reference evidence="4" key="1">
    <citation type="submission" date="2020-09" db="EMBL/GenBank/DDBJ databases">
        <title>Bacillus faecalis sp. nov., a moderately halophilic bacterium isolated from cow faeces.</title>
        <authorList>
            <person name="Jiang L."/>
            <person name="Lee J."/>
        </authorList>
    </citation>
    <scope>NUCLEOTIDE SEQUENCE</scope>
    <source>
        <strain evidence="4">AGMB 02131</strain>
    </source>
</reference>
<keyword evidence="4" id="KW-0808">Transferase</keyword>
<keyword evidence="5" id="KW-1185">Reference proteome</keyword>
<sequence>MYRRYIKRPMDFLLSLTALVILSPILLLIAILIKLNLGSPVIFRQKRPGLNEEIFTLYKFRTMTNSRNENGELLPDDIRITKLGKFLRDTSLDELPELINILKGDLSIVGPRPQLVQDIVFMTLKQRKRCEVTPGLTGWAQIHGRNSVTWEEKLEMDLEYIDNITFIKDWKIIFLTVIKVLEREGVSEEGMITAENLGDYLLRIGQIDEKTYLALIEKSREIENIL</sequence>
<feature type="domain" description="Bacterial sugar transferase" evidence="3">
    <location>
        <begin position="7"/>
        <end position="181"/>
    </location>
</feature>
<keyword evidence="2" id="KW-1133">Transmembrane helix</keyword>
<dbReference type="PANTHER" id="PTHR30576">
    <property type="entry name" value="COLANIC BIOSYNTHESIS UDP-GLUCOSE LIPID CARRIER TRANSFERASE"/>
    <property type="match status" value="1"/>
</dbReference>
<evidence type="ECO:0000259" key="3">
    <source>
        <dbReference type="Pfam" id="PF02397"/>
    </source>
</evidence>
<dbReference type="InterPro" id="IPR003362">
    <property type="entry name" value="Bact_transf"/>
</dbReference>
<feature type="transmembrane region" description="Helical" evidence="2">
    <location>
        <begin position="12"/>
        <end position="33"/>
    </location>
</feature>
<keyword evidence="2" id="KW-0812">Transmembrane</keyword>
<dbReference type="PANTHER" id="PTHR30576:SF8">
    <property type="entry name" value="UNDECAPRENYL-PHOSPHATE GALACTOSE PHOSPHOTRANSFERASE"/>
    <property type="match status" value="1"/>
</dbReference>
<evidence type="ECO:0000313" key="4">
    <source>
        <dbReference type="EMBL" id="MBD3107626.1"/>
    </source>
</evidence>
<comment type="similarity">
    <text evidence="1">Belongs to the bacterial sugar transferase family.</text>
</comment>
<dbReference type="EMBL" id="JACXSI010000008">
    <property type="protein sequence ID" value="MBD3107626.1"/>
    <property type="molecule type" value="Genomic_DNA"/>
</dbReference>
<dbReference type="GO" id="GO:0016780">
    <property type="term" value="F:phosphotransferase activity, for other substituted phosphate groups"/>
    <property type="evidence" value="ECO:0007669"/>
    <property type="project" value="TreeGrafter"/>
</dbReference>
<keyword evidence="2" id="KW-0472">Membrane</keyword>
<evidence type="ECO:0000313" key="5">
    <source>
        <dbReference type="Proteomes" id="UP000602076"/>
    </source>
</evidence>
<organism evidence="4 5">
    <name type="scientific">Peribacillus faecalis</name>
    <dbReference type="NCBI Taxonomy" id="2772559"/>
    <lineage>
        <taxon>Bacteria</taxon>
        <taxon>Bacillati</taxon>
        <taxon>Bacillota</taxon>
        <taxon>Bacilli</taxon>
        <taxon>Bacillales</taxon>
        <taxon>Bacillaceae</taxon>
        <taxon>Peribacillus</taxon>
    </lineage>
</organism>
<evidence type="ECO:0000256" key="1">
    <source>
        <dbReference type="ARBA" id="ARBA00006464"/>
    </source>
</evidence>
<dbReference type="Proteomes" id="UP000602076">
    <property type="component" value="Unassembled WGS sequence"/>
</dbReference>
<comment type="caution">
    <text evidence="4">The sequence shown here is derived from an EMBL/GenBank/DDBJ whole genome shotgun (WGS) entry which is preliminary data.</text>
</comment>
<name>A0A927CUC5_9BACI</name>